<feature type="transmembrane region" description="Helical" evidence="1">
    <location>
        <begin position="51"/>
        <end position="73"/>
    </location>
</feature>
<dbReference type="InterPro" id="IPR012867">
    <property type="entry name" value="DUF1648"/>
</dbReference>
<feature type="transmembrane region" description="Helical" evidence="1">
    <location>
        <begin position="94"/>
        <end position="114"/>
    </location>
</feature>
<sequence length="218" mass="25251">MRIGEKLKKDWPILSLIIITFIISLILYPYLPDRVPSHWNIRGEVDAYSSKLFGVLMINLMNLGLYFLFLILPNLDPKKENYVRFSSAYNIIRYFLHVFFVIVQLTIISAALGFKVKVDFVMTISVAIMFILFGNVMGKIKHNYFVGIRTPWTLADERVWIKTHRFAAPLWVMSGFIMIFVSFKGGITAFIVLIVATLISAFVPMIYSYIVYKELNKK</sequence>
<feature type="transmembrane region" description="Helical" evidence="1">
    <location>
        <begin position="12"/>
        <end position="31"/>
    </location>
</feature>
<feature type="transmembrane region" description="Helical" evidence="1">
    <location>
        <begin position="189"/>
        <end position="212"/>
    </location>
</feature>
<dbReference type="RefSeq" id="WP_027308190.1">
    <property type="nucleotide sequence ID" value="NZ_FQVG01000012.1"/>
</dbReference>
<evidence type="ECO:0000313" key="4">
    <source>
        <dbReference type="Proteomes" id="UP000184423"/>
    </source>
</evidence>
<feature type="transmembrane region" description="Helical" evidence="1">
    <location>
        <begin position="166"/>
        <end position="183"/>
    </location>
</feature>
<keyword evidence="1" id="KW-0472">Membrane</keyword>
<evidence type="ECO:0000256" key="1">
    <source>
        <dbReference type="SAM" id="Phobius"/>
    </source>
</evidence>
<evidence type="ECO:0000259" key="2">
    <source>
        <dbReference type="Pfam" id="PF07853"/>
    </source>
</evidence>
<keyword evidence="1" id="KW-1133">Transmembrane helix</keyword>
<proteinExistence type="predicted"/>
<keyword evidence="4" id="KW-1185">Reference proteome</keyword>
<dbReference type="Pfam" id="PF13630">
    <property type="entry name" value="SdpI"/>
    <property type="match status" value="1"/>
</dbReference>
<keyword evidence="1" id="KW-0812">Transmembrane</keyword>
<gene>
    <name evidence="3" type="ORF">SAMN02746091_00914</name>
</gene>
<organism evidence="3 4">
    <name type="scientific">Caloramator proteoclasticus DSM 10124</name>
    <dbReference type="NCBI Taxonomy" id="1121262"/>
    <lineage>
        <taxon>Bacteria</taxon>
        <taxon>Bacillati</taxon>
        <taxon>Bacillota</taxon>
        <taxon>Clostridia</taxon>
        <taxon>Eubacteriales</taxon>
        <taxon>Clostridiaceae</taxon>
        <taxon>Caloramator</taxon>
    </lineage>
</organism>
<reference evidence="4" key="1">
    <citation type="submission" date="2016-11" db="EMBL/GenBank/DDBJ databases">
        <authorList>
            <person name="Varghese N."/>
            <person name="Submissions S."/>
        </authorList>
    </citation>
    <scope>NUCLEOTIDE SEQUENCE [LARGE SCALE GENOMIC DNA]</scope>
    <source>
        <strain evidence="4">DSM 10124</strain>
    </source>
</reference>
<dbReference type="PANTHER" id="PTHR37810:SF5">
    <property type="entry name" value="IMMUNITY PROTEIN SDPI"/>
    <property type="match status" value="1"/>
</dbReference>
<evidence type="ECO:0000313" key="3">
    <source>
        <dbReference type="EMBL" id="SHE69108.1"/>
    </source>
</evidence>
<dbReference type="PANTHER" id="PTHR37810">
    <property type="entry name" value="IMMUNITY PROTEIN SDPI"/>
    <property type="match status" value="1"/>
</dbReference>
<dbReference type="InterPro" id="IPR026272">
    <property type="entry name" value="SdpI"/>
</dbReference>
<dbReference type="EMBL" id="FQVG01000012">
    <property type="protein sequence ID" value="SHE69108.1"/>
    <property type="molecule type" value="Genomic_DNA"/>
</dbReference>
<feature type="transmembrane region" description="Helical" evidence="1">
    <location>
        <begin position="120"/>
        <end position="138"/>
    </location>
</feature>
<accession>A0A1M4VJI3</accession>
<dbReference type="AlphaFoldDB" id="A0A1M4VJI3"/>
<dbReference type="Proteomes" id="UP000184423">
    <property type="component" value="Unassembled WGS sequence"/>
</dbReference>
<dbReference type="PIRSF" id="PIRSF038959">
    <property type="entry name" value="SdpI"/>
    <property type="match status" value="1"/>
</dbReference>
<dbReference type="InterPro" id="IPR025962">
    <property type="entry name" value="SdpI/YhfL"/>
</dbReference>
<name>A0A1M4VJI3_9CLOT</name>
<dbReference type="GO" id="GO:0009636">
    <property type="term" value="P:response to toxic substance"/>
    <property type="evidence" value="ECO:0007669"/>
    <property type="project" value="TreeGrafter"/>
</dbReference>
<dbReference type="Pfam" id="PF07853">
    <property type="entry name" value="DUF1648"/>
    <property type="match status" value="1"/>
</dbReference>
<protein>
    <submittedName>
        <fullName evidence="3">Uncharacterized membrane protein</fullName>
    </submittedName>
</protein>
<feature type="domain" description="DUF1648" evidence="2">
    <location>
        <begin position="16"/>
        <end position="61"/>
    </location>
</feature>